<reference evidence="7 8" key="1">
    <citation type="journal article" date="2014" name="Int. J. Syst. Evol. Microbiol.">
        <title>Brachybacterium ginsengisoli sp. nov., isolated from soil of a ginseng field.</title>
        <authorList>
            <person name="Hoang V.A."/>
            <person name="Kim Y.J."/>
            <person name="Nguyen N.L."/>
            <person name="Yang D.C."/>
        </authorList>
    </citation>
    <scope>NUCLEOTIDE SEQUENCE [LARGE SCALE GENOMIC DNA]</scope>
    <source>
        <strain evidence="7 8">DCY80</strain>
    </source>
</reference>
<dbReference type="InterPro" id="IPR036196">
    <property type="entry name" value="Ptyr_pPase_sf"/>
</dbReference>
<protein>
    <recommendedName>
        <fullName evidence="2">protein-tyrosine-phosphatase</fullName>
        <ecNumber evidence="2">3.1.3.48</ecNumber>
    </recommendedName>
</protein>
<dbReference type="KEGG" id="bgg:CFK41_10690"/>
<dbReference type="Pfam" id="PF01451">
    <property type="entry name" value="LMWPc"/>
    <property type="match status" value="1"/>
</dbReference>
<evidence type="ECO:0000256" key="3">
    <source>
        <dbReference type="ARBA" id="ARBA00022801"/>
    </source>
</evidence>
<keyword evidence="4" id="KW-0904">Protein phosphatase</keyword>
<evidence type="ECO:0000256" key="2">
    <source>
        <dbReference type="ARBA" id="ARBA00013064"/>
    </source>
</evidence>
<organism evidence="7 8">
    <name type="scientific">Brachybacterium ginsengisoli</name>
    <dbReference type="NCBI Taxonomy" id="1331682"/>
    <lineage>
        <taxon>Bacteria</taxon>
        <taxon>Bacillati</taxon>
        <taxon>Actinomycetota</taxon>
        <taxon>Actinomycetes</taxon>
        <taxon>Micrococcales</taxon>
        <taxon>Dermabacteraceae</taxon>
        <taxon>Brachybacterium</taxon>
    </lineage>
</organism>
<dbReference type="PANTHER" id="PTHR11717">
    <property type="entry name" value="LOW MOLECULAR WEIGHT PROTEIN TYROSINE PHOSPHATASE"/>
    <property type="match status" value="1"/>
</dbReference>
<dbReference type="EC" id="3.1.3.48" evidence="2"/>
<evidence type="ECO:0000313" key="8">
    <source>
        <dbReference type="Proteomes" id="UP000217889"/>
    </source>
</evidence>
<keyword evidence="3" id="KW-0378">Hydrolase</keyword>
<dbReference type="CDD" id="cd16343">
    <property type="entry name" value="LMWPTP"/>
    <property type="match status" value="1"/>
</dbReference>
<dbReference type="PRINTS" id="PR00719">
    <property type="entry name" value="LMWPTPASE"/>
</dbReference>
<feature type="active site" description="Nucleophile" evidence="5">
    <location>
        <position position="9"/>
    </location>
</feature>
<evidence type="ECO:0000259" key="6">
    <source>
        <dbReference type="SMART" id="SM00226"/>
    </source>
</evidence>
<dbReference type="GO" id="GO:0004725">
    <property type="term" value="F:protein tyrosine phosphatase activity"/>
    <property type="evidence" value="ECO:0007669"/>
    <property type="project" value="UniProtKB-EC"/>
</dbReference>
<dbReference type="PANTHER" id="PTHR11717:SF7">
    <property type="entry name" value="LOW MOLECULAR WEIGHT PHOSPHOTYROSINE PROTEIN PHOSPHATASE"/>
    <property type="match status" value="1"/>
</dbReference>
<dbReference type="RefSeq" id="WP_096799636.1">
    <property type="nucleotide sequence ID" value="NZ_CP023564.1"/>
</dbReference>
<dbReference type="InterPro" id="IPR017867">
    <property type="entry name" value="Tyr_phospatase_low_mol_wt"/>
</dbReference>
<dbReference type="OrthoDB" id="9784339at2"/>
<feature type="domain" description="Phosphotyrosine protein phosphatase I" evidence="6">
    <location>
        <begin position="3"/>
        <end position="154"/>
    </location>
</feature>
<dbReference type="InterPro" id="IPR023485">
    <property type="entry name" value="Ptyr_pPase"/>
</dbReference>
<feature type="active site" evidence="5">
    <location>
        <position position="15"/>
    </location>
</feature>
<evidence type="ECO:0000256" key="1">
    <source>
        <dbReference type="ARBA" id="ARBA00011063"/>
    </source>
</evidence>
<name>A0A291GYF1_9MICO</name>
<dbReference type="Proteomes" id="UP000217889">
    <property type="component" value="Chromosome"/>
</dbReference>
<gene>
    <name evidence="7" type="ORF">CFK41_10690</name>
</gene>
<evidence type="ECO:0000256" key="4">
    <source>
        <dbReference type="ARBA" id="ARBA00022912"/>
    </source>
</evidence>
<proteinExistence type="inferred from homology"/>
<feature type="active site" description="Proton donor" evidence="5">
    <location>
        <position position="128"/>
    </location>
</feature>
<evidence type="ECO:0000313" key="7">
    <source>
        <dbReference type="EMBL" id="ATG55172.1"/>
    </source>
</evidence>
<sequence length="175" mass="19214">MTYRILTICTGNICRSPMAEFALRDALTTAGLGDRVEVASAGTSEWEIGNPIDSRAGALLRRHGIDPEEHRARQMGAPELLEADLVLALDHDHAGPVRRVLGASRAEETLRMVRDFAPDPVPDTGIRDPWYGDEEDFETVWEQIQDAVPGILVHVRTALEDAPSAGLPPSGRERR</sequence>
<keyword evidence="8" id="KW-1185">Reference proteome</keyword>
<accession>A0A291GYF1</accession>
<dbReference type="SUPFAM" id="SSF52788">
    <property type="entry name" value="Phosphotyrosine protein phosphatases I"/>
    <property type="match status" value="1"/>
</dbReference>
<comment type="similarity">
    <text evidence="1">Belongs to the low molecular weight phosphotyrosine protein phosphatase family.</text>
</comment>
<dbReference type="EMBL" id="CP023564">
    <property type="protein sequence ID" value="ATG55172.1"/>
    <property type="molecule type" value="Genomic_DNA"/>
</dbReference>
<evidence type="ECO:0000256" key="5">
    <source>
        <dbReference type="PIRSR" id="PIRSR617867-1"/>
    </source>
</evidence>
<dbReference type="Gene3D" id="3.40.50.2300">
    <property type="match status" value="1"/>
</dbReference>
<dbReference type="AlphaFoldDB" id="A0A291GYF1"/>
<dbReference type="SMART" id="SM00226">
    <property type="entry name" value="LMWPc"/>
    <property type="match status" value="1"/>
</dbReference>
<dbReference type="InterPro" id="IPR050438">
    <property type="entry name" value="LMW_PTPase"/>
</dbReference>